<evidence type="ECO:0000256" key="10">
    <source>
        <dbReference type="PIRSR" id="PIRSR605856-50"/>
    </source>
</evidence>
<dbReference type="NCBIfam" id="TIGR01136">
    <property type="entry name" value="cysKM"/>
    <property type="match status" value="1"/>
</dbReference>
<keyword evidence="8 12" id="KW-0198">Cysteine biosynthesis</keyword>
<dbReference type="PROSITE" id="PS00901">
    <property type="entry name" value="CYS_SYNTHASE"/>
    <property type="match status" value="1"/>
</dbReference>
<dbReference type="PANTHER" id="PTHR10314">
    <property type="entry name" value="CYSTATHIONINE BETA-SYNTHASE"/>
    <property type="match status" value="1"/>
</dbReference>
<comment type="pathway">
    <text evidence="2">Amino-acid biosynthesis; L-cysteine biosynthesis; L-cysteine from L-serine: step 2/2.</text>
</comment>
<evidence type="ECO:0000256" key="8">
    <source>
        <dbReference type="ARBA" id="ARBA00023192"/>
    </source>
</evidence>
<gene>
    <name evidence="14" type="ORF">SAMN02745165_01630</name>
</gene>
<dbReference type="InterPro" id="IPR050214">
    <property type="entry name" value="Cys_Synth/Cystath_Beta-Synth"/>
</dbReference>
<keyword evidence="5 12" id="KW-0028">Amino-acid biosynthesis</keyword>
<dbReference type="Gene3D" id="3.40.50.1100">
    <property type="match status" value="2"/>
</dbReference>
<evidence type="ECO:0000256" key="5">
    <source>
        <dbReference type="ARBA" id="ARBA00022605"/>
    </source>
</evidence>
<keyword evidence="15" id="KW-1185">Reference proteome</keyword>
<name>A0A1M6GQ09_MALRU</name>
<accession>A0A1M6GQ09</accession>
<dbReference type="FunFam" id="3.40.50.1100:FF:000006">
    <property type="entry name" value="Cysteine synthase"/>
    <property type="match status" value="1"/>
</dbReference>
<proteinExistence type="inferred from homology"/>
<evidence type="ECO:0000259" key="13">
    <source>
        <dbReference type="Pfam" id="PF00291"/>
    </source>
</evidence>
<dbReference type="EC" id="2.5.1.47" evidence="4 12"/>
<dbReference type="NCBIfam" id="TIGR01139">
    <property type="entry name" value="cysK"/>
    <property type="match status" value="1"/>
</dbReference>
<dbReference type="InterPro" id="IPR005859">
    <property type="entry name" value="CysK"/>
</dbReference>
<evidence type="ECO:0000256" key="1">
    <source>
        <dbReference type="ARBA" id="ARBA00001933"/>
    </source>
</evidence>
<evidence type="ECO:0000256" key="3">
    <source>
        <dbReference type="ARBA" id="ARBA00007103"/>
    </source>
</evidence>
<evidence type="ECO:0000256" key="6">
    <source>
        <dbReference type="ARBA" id="ARBA00022679"/>
    </source>
</evidence>
<comment type="catalytic activity">
    <reaction evidence="9 12">
        <text>O-acetyl-L-serine + hydrogen sulfide = L-cysteine + acetate</text>
        <dbReference type="Rhea" id="RHEA:14829"/>
        <dbReference type="ChEBI" id="CHEBI:29919"/>
        <dbReference type="ChEBI" id="CHEBI:30089"/>
        <dbReference type="ChEBI" id="CHEBI:35235"/>
        <dbReference type="ChEBI" id="CHEBI:58340"/>
        <dbReference type="EC" id="2.5.1.47"/>
    </reaction>
</comment>
<evidence type="ECO:0000313" key="15">
    <source>
        <dbReference type="Proteomes" id="UP000184171"/>
    </source>
</evidence>
<evidence type="ECO:0000256" key="7">
    <source>
        <dbReference type="ARBA" id="ARBA00022898"/>
    </source>
</evidence>
<dbReference type="Proteomes" id="UP000184171">
    <property type="component" value="Unassembled WGS sequence"/>
</dbReference>
<dbReference type="Pfam" id="PF00291">
    <property type="entry name" value="PALP"/>
    <property type="match status" value="1"/>
</dbReference>
<keyword evidence="7 10" id="KW-0663">Pyridoxal phosphate</keyword>
<dbReference type="AlphaFoldDB" id="A0A1M6GQ09"/>
<dbReference type="RefSeq" id="WP_072907665.1">
    <property type="nucleotide sequence ID" value="NZ_FQZT01000004.1"/>
</dbReference>
<evidence type="ECO:0000256" key="4">
    <source>
        <dbReference type="ARBA" id="ARBA00012681"/>
    </source>
</evidence>
<comment type="similarity">
    <text evidence="3 12">Belongs to the cysteine synthase/cystathionine beta-synthase family.</text>
</comment>
<dbReference type="GO" id="GO:0006535">
    <property type="term" value="P:cysteine biosynthetic process from serine"/>
    <property type="evidence" value="ECO:0007669"/>
    <property type="project" value="UniProtKB-UniRule"/>
</dbReference>
<evidence type="ECO:0000256" key="12">
    <source>
        <dbReference type="RuleBase" id="RU003985"/>
    </source>
</evidence>
<dbReference type="InterPro" id="IPR001216">
    <property type="entry name" value="P-phosphate_BS"/>
</dbReference>
<evidence type="ECO:0000256" key="11">
    <source>
        <dbReference type="PIRSR" id="PIRSR605856-51"/>
    </source>
</evidence>
<dbReference type="GO" id="GO:0004124">
    <property type="term" value="F:cysteine synthase activity"/>
    <property type="evidence" value="ECO:0007669"/>
    <property type="project" value="UniProtKB-UniRule"/>
</dbReference>
<dbReference type="CDD" id="cd01561">
    <property type="entry name" value="CBS_like"/>
    <property type="match status" value="1"/>
</dbReference>
<feature type="binding site" evidence="10">
    <location>
        <position position="267"/>
    </location>
    <ligand>
        <name>pyridoxal 5'-phosphate</name>
        <dbReference type="ChEBI" id="CHEBI:597326"/>
    </ligand>
</feature>
<evidence type="ECO:0000256" key="2">
    <source>
        <dbReference type="ARBA" id="ARBA00004962"/>
    </source>
</evidence>
<dbReference type="InterPro" id="IPR001926">
    <property type="entry name" value="TrpB-like_PALP"/>
</dbReference>
<sequence>MSKTTSSSLLDQIGNSPLVKLSAFSQPGKATVWGKLESSNPGGSIKDRIALAMVEDAESKGLLSPGMTIVEPTSGNTGIGLAMIAAIKGYKLILTMPETMSQERCRLFTSYGAELVLTPGSQGMRGAIKKATEIAQTKAAFMPQQFCNPANPAIHEKTTGPEIIAALEGKVDMFVAGVGTGGTITGVGHCLRQHNAAVKIVAVEPSNSATLSGGDAGPHAIQGIGAGFVPDILDQDVYDQVVTVSDADAIRMTRNLAVKEGLLCGISAGANVFVASELAAKMDEGQNVVTIICDTGERYLSTGIYD</sequence>
<dbReference type="UniPathway" id="UPA00136">
    <property type="reaction ID" value="UER00200"/>
</dbReference>
<protein>
    <recommendedName>
        <fullName evidence="4 12">Cysteine synthase</fullName>
        <ecNumber evidence="4 12">2.5.1.47</ecNumber>
    </recommendedName>
</protein>
<dbReference type="InterPro" id="IPR036052">
    <property type="entry name" value="TrpB-like_PALP_sf"/>
</dbReference>
<evidence type="ECO:0000313" key="14">
    <source>
        <dbReference type="EMBL" id="SHJ12097.1"/>
    </source>
</evidence>
<feature type="binding site" evidence="10">
    <location>
        <position position="76"/>
    </location>
    <ligand>
        <name>pyridoxal 5'-phosphate</name>
        <dbReference type="ChEBI" id="CHEBI:597326"/>
    </ligand>
</feature>
<organism evidence="14 15">
    <name type="scientific">Malonomonas rubra DSM 5091</name>
    <dbReference type="NCBI Taxonomy" id="1122189"/>
    <lineage>
        <taxon>Bacteria</taxon>
        <taxon>Pseudomonadati</taxon>
        <taxon>Thermodesulfobacteriota</taxon>
        <taxon>Desulfuromonadia</taxon>
        <taxon>Desulfuromonadales</taxon>
        <taxon>Geopsychrobacteraceae</taxon>
        <taxon>Malonomonas</taxon>
    </lineage>
</organism>
<comment type="cofactor">
    <cofactor evidence="1 10 12">
        <name>pyridoxal 5'-phosphate</name>
        <dbReference type="ChEBI" id="CHEBI:597326"/>
    </cofactor>
</comment>
<evidence type="ECO:0000256" key="9">
    <source>
        <dbReference type="ARBA" id="ARBA00047931"/>
    </source>
</evidence>
<dbReference type="InterPro" id="IPR005856">
    <property type="entry name" value="Cys_synth"/>
</dbReference>
<feature type="modified residue" description="N6-(pyridoxal phosphate)lysine" evidence="11">
    <location>
        <position position="46"/>
    </location>
</feature>
<feature type="domain" description="Tryptophan synthase beta chain-like PALP" evidence="13">
    <location>
        <begin position="11"/>
        <end position="294"/>
    </location>
</feature>
<keyword evidence="6 12" id="KW-0808">Transferase</keyword>
<reference evidence="14 15" key="1">
    <citation type="submission" date="2016-11" db="EMBL/GenBank/DDBJ databases">
        <authorList>
            <person name="Jaros S."/>
            <person name="Januszkiewicz K."/>
            <person name="Wedrychowicz H."/>
        </authorList>
    </citation>
    <scope>NUCLEOTIDE SEQUENCE [LARGE SCALE GENOMIC DNA]</scope>
    <source>
        <strain evidence="14 15">DSM 5091</strain>
    </source>
</reference>
<dbReference type="STRING" id="1122189.SAMN02745165_01630"/>
<dbReference type="EMBL" id="FQZT01000004">
    <property type="protein sequence ID" value="SHJ12097.1"/>
    <property type="molecule type" value="Genomic_DNA"/>
</dbReference>
<dbReference type="OrthoDB" id="9815130at2"/>
<feature type="binding site" evidence="10">
    <location>
        <begin position="179"/>
        <end position="183"/>
    </location>
    <ligand>
        <name>pyridoxal 5'-phosphate</name>
        <dbReference type="ChEBI" id="CHEBI:597326"/>
    </ligand>
</feature>
<dbReference type="SUPFAM" id="SSF53686">
    <property type="entry name" value="Tryptophan synthase beta subunit-like PLP-dependent enzymes"/>
    <property type="match status" value="1"/>
</dbReference>